<dbReference type="Gene3D" id="2.60.120.560">
    <property type="entry name" value="Exo-inulinase, domain 1"/>
    <property type="match status" value="1"/>
</dbReference>
<name>A0AAE3EYD3_9FLAO</name>
<comment type="caution">
    <text evidence="3">The sequence shown here is derived from an EMBL/GenBank/DDBJ whole genome shotgun (WGS) entry which is preliminary data.</text>
</comment>
<protein>
    <submittedName>
        <fullName evidence="3">DUF1080 domain-containing protein</fullName>
    </submittedName>
</protein>
<dbReference type="RefSeq" id="WP_317903910.1">
    <property type="nucleotide sequence ID" value="NZ_JAIRBC010000044.1"/>
</dbReference>
<evidence type="ECO:0000259" key="2">
    <source>
        <dbReference type="Pfam" id="PF06439"/>
    </source>
</evidence>
<keyword evidence="1" id="KW-0732">Signal</keyword>
<evidence type="ECO:0000313" key="3">
    <source>
        <dbReference type="EMBL" id="MCG2462775.1"/>
    </source>
</evidence>
<feature type="signal peptide" evidence="1">
    <location>
        <begin position="1"/>
        <end position="24"/>
    </location>
</feature>
<reference evidence="3" key="1">
    <citation type="submission" date="2023-02" db="EMBL/GenBank/DDBJ databases">
        <title>Genome of Flavobacteriaceae gen. nov. sp. strain F89.</title>
        <authorList>
            <person name="Wang Y."/>
        </authorList>
    </citation>
    <scope>NUCLEOTIDE SEQUENCE</scope>
    <source>
        <strain evidence="3">F89</strain>
    </source>
</reference>
<evidence type="ECO:0000256" key="1">
    <source>
        <dbReference type="SAM" id="SignalP"/>
    </source>
</evidence>
<accession>A0AAE3EYD3</accession>
<feature type="chain" id="PRO_5042158972" evidence="1">
    <location>
        <begin position="25"/>
        <end position="314"/>
    </location>
</feature>
<dbReference type="GO" id="GO:0016787">
    <property type="term" value="F:hydrolase activity"/>
    <property type="evidence" value="ECO:0007669"/>
    <property type="project" value="InterPro"/>
</dbReference>
<dbReference type="Proteomes" id="UP001200642">
    <property type="component" value="Unassembled WGS sequence"/>
</dbReference>
<dbReference type="EMBL" id="JAIRBC010000044">
    <property type="protein sequence ID" value="MCG2462775.1"/>
    <property type="molecule type" value="Genomic_DNA"/>
</dbReference>
<sequence>MKILSNLCFAAILLFSAFSATIYAQEISPLEGRWDMVVSKDGEKLPSWLEIRHSGTHTLVGRFVYAMGSARPISEVKVHDGKFSFAIPPQWEVGNSDMKFEGKQVGKNLEGTMVYTDGKTYNWTASRAPVLPYNENPKWGKPIDLLDGKDLKGWHTLGDKENQWIVKDGVLISPKSGANLVTDEKFTDFKLHLEFNVPKGSNSGIYLRGRYEVQIMDSYGEEPSDVLFSGVYGFLTPNQMAAKPAGQWQTFDITLIGQRVTIAANGVQVICDATIPGITGGAIDSAQGEPGPLLIQGDHGPIEFRNIVITPVVK</sequence>
<keyword evidence="4" id="KW-1185">Reference proteome</keyword>
<gene>
    <name evidence="3" type="ORF">K8352_18575</name>
</gene>
<evidence type="ECO:0000313" key="4">
    <source>
        <dbReference type="Proteomes" id="UP001200642"/>
    </source>
</evidence>
<proteinExistence type="predicted"/>
<dbReference type="InterPro" id="IPR010496">
    <property type="entry name" value="AL/BT2_dom"/>
</dbReference>
<dbReference type="AlphaFoldDB" id="A0AAE3EYD3"/>
<feature type="domain" description="3-keto-alpha-glucoside-1,2-lyase/3-keto-2-hydroxy-glucal hydratase" evidence="2">
    <location>
        <begin position="142"/>
        <end position="309"/>
    </location>
</feature>
<organism evidence="3 4">
    <name type="scientific">Cerina litoralis</name>
    <dbReference type="NCBI Taxonomy" id="2874477"/>
    <lineage>
        <taxon>Bacteria</taxon>
        <taxon>Pseudomonadati</taxon>
        <taxon>Bacteroidota</taxon>
        <taxon>Flavobacteriia</taxon>
        <taxon>Flavobacteriales</taxon>
        <taxon>Flavobacteriaceae</taxon>
        <taxon>Cerina</taxon>
    </lineage>
</organism>
<dbReference type="Pfam" id="PF06439">
    <property type="entry name" value="3keto-disac_hyd"/>
    <property type="match status" value="1"/>
</dbReference>